<organism evidence="2 3">
    <name type="scientific">Araneus ventricosus</name>
    <name type="common">Orbweaver spider</name>
    <name type="synonym">Epeira ventricosa</name>
    <dbReference type="NCBI Taxonomy" id="182803"/>
    <lineage>
        <taxon>Eukaryota</taxon>
        <taxon>Metazoa</taxon>
        <taxon>Ecdysozoa</taxon>
        <taxon>Arthropoda</taxon>
        <taxon>Chelicerata</taxon>
        <taxon>Arachnida</taxon>
        <taxon>Araneae</taxon>
        <taxon>Araneomorphae</taxon>
        <taxon>Entelegynae</taxon>
        <taxon>Araneoidea</taxon>
        <taxon>Araneidae</taxon>
        <taxon>Araneus</taxon>
    </lineage>
</organism>
<proteinExistence type="predicted"/>
<protein>
    <submittedName>
        <fullName evidence="2">Uncharacterized protein</fullName>
    </submittedName>
</protein>
<evidence type="ECO:0000313" key="2">
    <source>
        <dbReference type="EMBL" id="GBN29255.1"/>
    </source>
</evidence>
<name>A0A4Y2MQ43_ARAVE</name>
<keyword evidence="3" id="KW-1185">Reference proteome</keyword>
<dbReference type="EMBL" id="BGPR01007755">
    <property type="protein sequence ID" value="GBN29255.1"/>
    <property type="molecule type" value="Genomic_DNA"/>
</dbReference>
<sequence>MAGNRNSRDSTAQIDEITSKELCGLPSSLRAYPAKGWLSIFTGTRRPYKYRIELRPDFKYHRSRESRSESESNSEFDPVSISSSRVSFRLPNFNLKTPLTTPSEGVVKSYVFVICPVVDCGHQPQPTASFPFSSFAEG</sequence>
<evidence type="ECO:0000256" key="1">
    <source>
        <dbReference type="SAM" id="MobiDB-lite"/>
    </source>
</evidence>
<dbReference type="AlphaFoldDB" id="A0A4Y2MQ43"/>
<dbReference type="Proteomes" id="UP000499080">
    <property type="component" value="Unassembled WGS sequence"/>
</dbReference>
<reference evidence="2 3" key="1">
    <citation type="journal article" date="2019" name="Sci. Rep.">
        <title>Orb-weaving spider Araneus ventricosus genome elucidates the spidroin gene catalogue.</title>
        <authorList>
            <person name="Kono N."/>
            <person name="Nakamura H."/>
            <person name="Ohtoshi R."/>
            <person name="Moran D.A.P."/>
            <person name="Shinohara A."/>
            <person name="Yoshida Y."/>
            <person name="Fujiwara M."/>
            <person name="Mori M."/>
            <person name="Tomita M."/>
            <person name="Arakawa K."/>
        </authorList>
    </citation>
    <scope>NUCLEOTIDE SEQUENCE [LARGE SCALE GENOMIC DNA]</scope>
</reference>
<accession>A0A4Y2MQ43</accession>
<feature type="compositionally biased region" description="Basic and acidic residues" evidence="1">
    <location>
        <begin position="61"/>
        <end position="70"/>
    </location>
</feature>
<comment type="caution">
    <text evidence="2">The sequence shown here is derived from an EMBL/GenBank/DDBJ whole genome shotgun (WGS) entry which is preliminary data.</text>
</comment>
<evidence type="ECO:0000313" key="3">
    <source>
        <dbReference type="Proteomes" id="UP000499080"/>
    </source>
</evidence>
<gene>
    <name evidence="2" type="ORF">AVEN_155858_1</name>
</gene>
<feature type="region of interest" description="Disordered" evidence="1">
    <location>
        <begin position="61"/>
        <end position="83"/>
    </location>
</feature>